<evidence type="ECO:0000256" key="8">
    <source>
        <dbReference type="ARBA" id="ARBA00023136"/>
    </source>
</evidence>
<keyword evidence="5 11" id="KW-0812">Transmembrane</keyword>
<dbReference type="PANTHER" id="PTHR43045:SF2">
    <property type="entry name" value="INNER MEMBRANE METABOLITE TRANSPORT PROTEIN YHJE"/>
    <property type="match status" value="1"/>
</dbReference>
<organism evidence="13 14">
    <name type="scientific">Limosilactobacillus ingluviei DSM 15946</name>
    <dbReference type="NCBI Taxonomy" id="1423760"/>
    <lineage>
        <taxon>Bacteria</taxon>
        <taxon>Bacillati</taxon>
        <taxon>Bacillota</taxon>
        <taxon>Bacilli</taxon>
        <taxon>Lactobacillales</taxon>
        <taxon>Lactobacillaceae</taxon>
        <taxon>Limosilactobacillus</taxon>
    </lineage>
</organism>
<protein>
    <recommendedName>
        <fullName evidence="10">Putative proline/betaine transporter</fullName>
    </recommendedName>
</protein>
<evidence type="ECO:0000256" key="4">
    <source>
        <dbReference type="ARBA" id="ARBA00022475"/>
    </source>
</evidence>
<evidence type="ECO:0000256" key="5">
    <source>
        <dbReference type="ARBA" id="ARBA00022692"/>
    </source>
</evidence>
<accession>A0A0R1UGX5</accession>
<evidence type="ECO:0000256" key="9">
    <source>
        <dbReference type="ARBA" id="ARBA00037295"/>
    </source>
</evidence>
<evidence type="ECO:0000259" key="12">
    <source>
        <dbReference type="PROSITE" id="PS50850"/>
    </source>
</evidence>
<dbReference type="Pfam" id="PF07690">
    <property type="entry name" value="MFS_1"/>
    <property type="match status" value="1"/>
</dbReference>
<dbReference type="AlphaFoldDB" id="A0A0R1UGX5"/>
<keyword evidence="4" id="KW-1003">Cell membrane</keyword>
<sequence length="458" mass="49807">MILIKSIVFGHCLQRKEVILHMENSVLATPSQAKVERDPVKTVILASMIGTAIEFFDFYAYGTASAAYFPKVFFPQMTPFLATIVSLLTFGVAFVARPVGSFVFGHFGDRLGRKKTLVLSLLVMGVATVTIGFIPGYATVGVGGALLLCICRFVQGVGLGGEWSGAVLVATENAPKNRRALYGAFPEVGAPIGFFLCNSLFYLLENWLTPAQMTAWGWRVPFWASSVLVVIGLYVRRRLQETPLFKMALESKRVTKAPLKVVFKSNWREILKGTFITAACYALFCILTTWTIAYATTALGFSHAEVLLFLVGAIVEFAVLILLTSVLADRVGRKKVLLTASIALAVFALGFPYLIQGQHNVVGMLIYLCLGFIIMGSLYGPVGAVLPELFPTKVRYSGAGIAYSLAAVVGASIAPSMTTWLISRYGLPAAGYYMFALAILSVLAWLLTNETKEVDYTK</sequence>
<dbReference type="InterPro" id="IPR005829">
    <property type="entry name" value="Sugar_transporter_CS"/>
</dbReference>
<name>A0A0R1UGX5_9LACO</name>
<keyword evidence="6" id="KW-0769">Symport</keyword>
<comment type="function">
    <text evidence="9">May be a proton symporter involved in the uptake of osmolytes such as proline and glycine betaine.</text>
</comment>
<comment type="subcellular location">
    <subcellularLocation>
        <location evidence="1">Cell membrane</location>
        <topology evidence="1">Multi-pass membrane protein</topology>
    </subcellularLocation>
</comment>
<feature type="transmembrane region" description="Helical" evidence="11">
    <location>
        <begin position="401"/>
        <end position="423"/>
    </location>
</feature>
<gene>
    <name evidence="13" type="ORF">FC43_GL000644</name>
</gene>
<dbReference type="FunFam" id="1.20.1250.20:FF:000001">
    <property type="entry name" value="Dicarboxylate MFS transporter"/>
    <property type="match status" value="1"/>
</dbReference>
<dbReference type="PANTHER" id="PTHR43045">
    <property type="entry name" value="SHIKIMATE TRANSPORTER"/>
    <property type="match status" value="1"/>
</dbReference>
<evidence type="ECO:0000256" key="1">
    <source>
        <dbReference type="ARBA" id="ARBA00004651"/>
    </source>
</evidence>
<dbReference type="GO" id="GO:0005886">
    <property type="term" value="C:plasma membrane"/>
    <property type="evidence" value="ECO:0007669"/>
    <property type="project" value="UniProtKB-SubCell"/>
</dbReference>
<feature type="transmembrane region" description="Helical" evidence="11">
    <location>
        <begin position="42"/>
        <end position="61"/>
    </location>
</feature>
<evidence type="ECO:0000256" key="11">
    <source>
        <dbReference type="SAM" id="Phobius"/>
    </source>
</evidence>
<dbReference type="Gene3D" id="1.20.1250.20">
    <property type="entry name" value="MFS general substrate transporter like domains"/>
    <property type="match status" value="2"/>
</dbReference>
<feature type="transmembrane region" description="Helical" evidence="11">
    <location>
        <begin position="274"/>
        <end position="294"/>
    </location>
</feature>
<reference evidence="13 14" key="1">
    <citation type="journal article" date="2015" name="Genome Announc.">
        <title>Expanding the biotechnology potential of lactobacilli through comparative genomics of 213 strains and associated genera.</title>
        <authorList>
            <person name="Sun Z."/>
            <person name="Harris H.M."/>
            <person name="McCann A."/>
            <person name="Guo C."/>
            <person name="Argimon S."/>
            <person name="Zhang W."/>
            <person name="Yang X."/>
            <person name="Jeffery I.B."/>
            <person name="Cooney J.C."/>
            <person name="Kagawa T.F."/>
            <person name="Liu W."/>
            <person name="Song Y."/>
            <person name="Salvetti E."/>
            <person name="Wrobel A."/>
            <person name="Rasinkangas P."/>
            <person name="Parkhill J."/>
            <person name="Rea M.C."/>
            <person name="O'Sullivan O."/>
            <person name="Ritari J."/>
            <person name="Douillard F.P."/>
            <person name="Paul Ross R."/>
            <person name="Yang R."/>
            <person name="Briner A.E."/>
            <person name="Felis G.E."/>
            <person name="de Vos W.M."/>
            <person name="Barrangou R."/>
            <person name="Klaenhammer T.R."/>
            <person name="Caufield P.W."/>
            <person name="Cui Y."/>
            <person name="Zhang H."/>
            <person name="O'Toole P.W."/>
        </authorList>
    </citation>
    <scope>NUCLEOTIDE SEQUENCE [LARGE SCALE GENOMIC DNA]</scope>
    <source>
        <strain evidence="13 14">DSM 15946</strain>
    </source>
</reference>
<evidence type="ECO:0000313" key="14">
    <source>
        <dbReference type="Proteomes" id="UP000050816"/>
    </source>
</evidence>
<dbReference type="InterPro" id="IPR011701">
    <property type="entry name" value="MFS"/>
</dbReference>
<keyword evidence="3" id="KW-0813">Transport</keyword>
<evidence type="ECO:0000256" key="3">
    <source>
        <dbReference type="ARBA" id="ARBA00022448"/>
    </source>
</evidence>
<feature type="transmembrane region" description="Helical" evidence="11">
    <location>
        <begin position="144"/>
        <end position="169"/>
    </location>
</feature>
<dbReference type="EMBL" id="AZFK01000001">
    <property type="protein sequence ID" value="KRL92655.1"/>
    <property type="molecule type" value="Genomic_DNA"/>
</dbReference>
<dbReference type="InterPro" id="IPR036259">
    <property type="entry name" value="MFS_trans_sf"/>
</dbReference>
<feature type="transmembrane region" description="Helical" evidence="11">
    <location>
        <begin position="73"/>
        <end position="96"/>
    </location>
</feature>
<evidence type="ECO:0000313" key="13">
    <source>
        <dbReference type="EMBL" id="KRL92655.1"/>
    </source>
</evidence>
<dbReference type="Proteomes" id="UP000050816">
    <property type="component" value="Unassembled WGS sequence"/>
</dbReference>
<keyword evidence="8 11" id="KW-0472">Membrane</keyword>
<comment type="caution">
    <text evidence="13">The sequence shown here is derived from an EMBL/GenBank/DDBJ whole genome shotgun (WGS) entry which is preliminary data.</text>
</comment>
<feature type="transmembrane region" description="Helical" evidence="11">
    <location>
        <begin position="117"/>
        <end position="138"/>
    </location>
</feature>
<feature type="transmembrane region" description="Helical" evidence="11">
    <location>
        <begin position="306"/>
        <end position="324"/>
    </location>
</feature>
<dbReference type="SUPFAM" id="SSF103473">
    <property type="entry name" value="MFS general substrate transporter"/>
    <property type="match status" value="1"/>
</dbReference>
<proteinExistence type="inferred from homology"/>
<feature type="transmembrane region" description="Helical" evidence="11">
    <location>
        <begin position="361"/>
        <end position="380"/>
    </location>
</feature>
<evidence type="ECO:0000256" key="10">
    <source>
        <dbReference type="ARBA" id="ARBA00039918"/>
    </source>
</evidence>
<feature type="transmembrane region" description="Helical" evidence="11">
    <location>
        <begin position="181"/>
        <end position="204"/>
    </location>
</feature>
<evidence type="ECO:0000256" key="6">
    <source>
        <dbReference type="ARBA" id="ARBA00022847"/>
    </source>
</evidence>
<dbReference type="CDD" id="cd17369">
    <property type="entry name" value="MFS_ShiA_like"/>
    <property type="match status" value="1"/>
</dbReference>
<dbReference type="PATRIC" id="fig|1423760.3.peg.667"/>
<feature type="domain" description="Major facilitator superfamily (MFS) profile" evidence="12">
    <location>
        <begin position="43"/>
        <end position="453"/>
    </location>
</feature>
<dbReference type="InterPro" id="IPR020846">
    <property type="entry name" value="MFS_dom"/>
</dbReference>
<feature type="transmembrane region" description="Helical" evidence="11">
    <location>
        <begin position="336"/>
        <end position="355"/>
    </location>
</feature>
<keyword evidence="7 11" id="KW-1133">Transmembrane helix</keyword>
<dbReference type="PROSITE" id="PS50850">
    <property type="entry name" value="MFS"/>
    <property type="match status" value="1"/>
</dbReference>
<dbReference type="PROSITE" id="PS00216">
    <property type="entry name" value="SUGAR_TRANSPORT_1"/>
    <property type="match status" value="1"/>
</dbReference>
<dbReference type="GO" id="GO:0015293">
    <property type="term" value="F:symporter activity"/>
    <property type="evidence" value="ECO:0007669"/>
    <property type="project" value="UniProtKB-KW"/>
</dbReference>
<evidence type="ECO:0000256" key="7">
    <source>
        <dbReference type="ARBA" id="ARBA00022989"/>
    </source>
</evidence>
<evidence type="ECO:0000256" key="2">
    <source>
        <dbReference type="ARBA" id="ARBA00008240"/>
    </source>
</evidence>
<comment type="similarity">
    <text evidence="2">Belongs to the major facilitator superfamily. Metabolite:H+ Symporter (MHS) family (TC 2.A.1.6) family.</text>
</comment>
<feature type="transmembrane region" description="Helical" evidence="11">
    <location>
        <begin position="216"/>
        <end position="235"/>
    </location>
</feature>
<feature type="transmembrane region" description="Helical" evidence="11">
    <location>
        <begin position="429"/>
        <end position="448"/>
    </location>
</feature>